<dbReference type="InParanoid" id="A0A177D0M0"/>
<keyword evidence="3" id="KW-1185">Reference proteome</keyword>
<gene>
    <name evidence="2" type="ORF">CC84DRAFT_167845</name>
</gene>
<name>A0A177D0M0_9PLEO</name>
<evidence type="ECO:0000313" key="3">
    <source>
        <dbReference type="Proteomes" id="UP000077069"/>
    </source>
</evidence>
<evidence type="ECO:0000313" key="2">
    <source>
        <dbReference type="EMBL" id="OAG12968.1"/>
    </source>
</evidence>
<dbReference type="Proteomes" id="UP000077069">
    <property type="component" value="Unassembled WGS sequence"/>
</dbReference>
<feature type="region of interest" description="Disordered" evidence="1">
    <location>
        <begin position="200"/>
        <end position="237"/>
    </location>
</feature>
<dbReference type="GeneID" id="28768936"/>
<feature type="compositionally biased region" description="Polar residues" evidence="1">
    <location>
        <begin position="223"/>
        <end position="232"/>
    </location>
</feature>
<feature type="compositionally biased region" description="Gly residues" evidence="1">
    <location>
        <begin position="337"/>
        <end position="349"/>
    </location>
</feature>
<reference evidence="2 3" key="1">
    <citation type="submission" date="2016-05" db="EMBL/GenBank/DDBJ databases">
        <title>Comparative analysis of secretome profiles of manganese(II)-oxidizing ascomycete fungi.</title>
        <authorList>
            <consortium name="DOE Joint Genome Institute"/>
            <person name="Zeiner C.A."/>
            <person name="Purvine S.O."/>
            <person name="Zink E.M."/>
            <person name="Wu S."/>
            <person name="Pasa-Tolic L."/>
            <person name="Chaput D.L."/>
            <person name="Haridas S."/>
            <person name="Grigoriev I.V."/>
            <person name="Santelli C.M."/>
            <person name="Hansel C.M."/>
        </authorList>
    </citation>
    <scope>NUCLEOTIDE SEQUENCE [LARGE SCALE GENOMIC DNA]</scope>
    <source>
        <strain evidence="2 3">AP3s5-JAC2a</strain>
    </source>
</reference>
<feature type="compositionally biased region" description="Polar residues" evidence="1">
    <location>
        <begin position="136"/>
        <end position="147"/>
    </location>
</feature>
<protein>
    <submittedName>
        <fullName evidence="2">Uncharacterized protein</fullName>
    </submittedName>
</protein>
<feature type="region of interest" description="Disordered" evidence="1">
    <location>
        <begin position="61"/>
        <end position="92"/>
    </location>
</feature>
<dbReference type="AlphaFoldDB" id="A0A177D0M0"/>
<feature type="region of interest" description="Disordered" evidence="1">
    <location>
        <begin position="312"/>
        <end position="357"/>
    </location>
</feature>
<sequence length="381" mass="41319">MPTQSGVTHKPADALEVSSLNPLSNGLLHTRNGANSKVHAPTSVPPHDLLVKNSAIGAQQISSSGAPNTVDLLHHNTPSSARSNGKEDLANGGVTATLLSRDSIRTLRTVGSREHFSISATRDSGDNFLTPRPRMSMNSNDGATASRHSIDPRDSNLVATLAETLNMVGARSSKTVVIPRSAWASGWGLRDNIFDMKTDKRSATSPWQPIGNALTESKRDEMSPTSMQNPEENGSALPRALPQQSIIERAVVTLHEGIAASQRIEIPQNFSDISRTRPTFDSILPADRTLARETDLVDSLEPAFLARKRMERTDRREIQKQRMTHARTEKGERGGKGGKAGSRSGGGQGQSQELQFLEEKSCERATDRCRDGTDKCCSRDV</sequence>
<dbReference type="EMBL" id="KV441548">
    <property type="protein sequence ID" value="OAG12968.1"/>
    <property type="molecule type" value="Genomic_DNA"/>
</dbReference>
<evidence type="ECO:0000256" key="1">
    <source>
        <dbReference type="SAM" id="MobiDB-lite"/>
    </source>
</evidence>
<organism evidence="2 3">
    <name type="scientific">Paraphaeosphaeria sporulosa</name>
    <dbReference type="NCBI Taxonomy" id="1460663"/>
    <lineage>
        <taxon>Eukaryota</taxon>
        <taxon>Fungi</taxon>
        <taxon>Dikarya</taxon>
        <taxon>Ascomycota</taxon>
        <taxon>Pezizomycotina</taxon>
        <taxon>Dothideomycetes</taxon>
        <taxon>Pleosporomycetidae</taxon>
        <taxon>Pleosporales</taxon>
        <taxon>Massarineae</taxon>
        <taxon>Didymosphaeriaceae</taxon>
        <taxon>Paraphaeosphaeria</taxon>
    </lineage>
</organism>
<proteinExistence type="predicted"/>
<accession>A0A177D0M0</accession>
<dbReference type="RefSeq" id="XP_018043333.1">
    <property type="nucleotide sequence ID" value="XM_018185450.1"/>
</dbReference>
<feature type="region of interest" description="Disordered" evidence="1">
    <location>
        <begin position="122"/>
        <end position="150"/>
    </location>
</feature>
<feature type="compositionally biased region" description="Basic and acidic residues" evidence="1">
    <location>
        <begin position="312"/>
        <end position="335"/>
    </location>
</feature>